<dbReference type="PANTHER" id="PTHR30532:SF21">
    <property type="entry name" value="SIDEROPHORE-BINDING LIPOPROTEIN YFIY-RELATED"/>
    <property type="match status" value="1"/>
</dbReference>
<dbReference type="SUPFAM" id="SSF46689">
    <property type="entry name" value="Homeodomain-like"/>
    <property type="match status" value="2"/>
</dbReference>
<dbReference type="InterPro" id="IPR051313">
    <property type="entry name" value="Bact_iron-sidero_bind"/>
</dbReference>
<dbReference type="InterPro" id="IPR002491">
    <property type="entry name" value="ABC_transptr_periplasmic_BD"/>
</dbReference>
<dbReference type="Pfam" id="PF01497">
    <property type="entry name" value="Peripla_BP_2"/>
    <property type="match status" value="1"/>
</dbReference>
<keyword evidence="5" id="KW-0805">Transcription regulation</keyword>
<organism evidence="11 12">
    <name type="scientific">Paenibacillus lentus</name>
    <dbReference type="NCBI Taxonomy" id="1338368"/>
    <lineage>
        <taxon>Bacteria</taxon>
        <taxon>Bacillati</taxon>
        <taxon>Bacillota</taxon>
        <taxon>Bacilli</taxon>
        <taxon>Bacillales</taxon>
        <taxon>Paenibacillaceae</taxon>
        <taxon>Paenibacillus</taxon>
    </lineage>
</organism>
<comment type="similarity">
    <text evidence="2">Belongs to the bacterial solute-binding protein 8 family.</text>
</comment>
<evidence type="ECO:0000256" key="6">
    <source>
        <dbReference type="ARBA" id="ARBA00023125"/>
    </source>
</evidence>
<keyword evidence="7" id="KW-0804">Transcription</keyword>
<evidence type="ECO:0000256" key="1">
    <source>
        <dbReference type="ARBA" id="ARBA00004196"/>
    </source>
</evidence>
<dbReference type="Proteomes" id="UP000273145">
    <property type="component" value="Chromosome"/>
</dbReference>
<evidence type="ECO:0000256" key="8">
    <source>
        <dbReference type="SAM" id="Coils"/>
    </source>
</evidence>
<comment type="subcellular location">
    <subcellularLocation>
        <location evidence="1">Cell envelope</location>
    </subcellularLocation>
</comment>
<dbReference type="PROSITE" id="PS50983">
    <property type="entry name" value="FE_B12_PBP"/>
    <property type="match status" value="1"/>
</dbReference>
<evidence type="ECO:0000259" key="9">
    <source>
        <dbReference type="PROSITE" id="PS01124"/>
    </source>
</evidence>
<evidence type="ECO:0000256" key="2">
    <source>
        <dbReference type="ARBA" id="ARBA00008814"/>
    </source>
</evidence>
<dbReference type="InterPro" id="IPR009057">
    <property type="entry name" value="Homeodomain-like_sf"/>
</dbReference>
<feature type="domain" description="HTH araC/xylS-type" evidence="9">
    <location>
        <begin position="32"/>
        <end position="132"/>
    </location>
</feature>
<dbReference type="InterPro" id="IPR020449">
    <property type="entry name" value="Tscrpt_reg_AraC-type_HTH"/>
</dbReference>
<evidence type="ECO:0000256" key="7">
    <source>
        <dbReference type="ARBA" id="ARBA00023163"/>
    </source>
</evidence>
<keyword evidence="12" id="KW-1185">Reference proteome</keyword>
<feature type="domain" description="Fe/B12 periplasmic-binding" evidence="10">
    <location>
        <begin position="136"/>
        <end position="400"/>
    </location>
</feature>
<dbReference type="PANTHER" id="PTHR30532">
    <property type="entry name" value="IRON III DICITRATE-BINDING PERIPLASMIC PROTEIN"/>
    <property type="match status" value="1"/>
</dbReference>
<dbReference type="KEGG" id="plen:EIM92_18475"/>
<dbReference type="Gene3D" id="1.10.10.60">
    <property type="entry name" value="Homeodomain-like"/>
    <property type="match status" value="2"/>
</dbReference>
<evidence type="ECO:0000256" key="4">
    <source>
        <dbReference type="ARBA" id="ARBA00022729"/>
    </source>
</evidence>
<evidence type="ECO:0000256" key="3">
    <source>
        <dbReference type="ARBA" id="ARBA00022448"/>
    </source>
</evidence>
<keyword evidence="4" id="KW-0732">Signal</keyword>
<evidence type="ECO:0000313" key="12">
    <source>
        <dbReference type="Proteomes" id="UP000273145"/>
    </source>
</evidence>
<proteinExistence type="inferred from homology"/>
<evidence type="ECO:0000256" key="5">
    <source>
        <dbReference type="ARBA" id="ARBA00023015"/>
    </source>
</evidence>
<keyword evidence="3" id="KW-0813">Transport</keyword>
<dbReference type="PRINTS" id="PR00032">
    <property type="entry name" value="HTHARAC"/>
</dbReference>
<dbReference type="InterPro" id="IPR018060">
    <property type="entry name" value="HTH_AraC"/>
</dbReference>
<evidence type="ECO:0000313" key="11">
    <source>
        <dbReference type="EMBL" id="AZK47906.1"/>
    </source>
</evidence>
<dbReference type="EMBL" id="CP034248">
    <property type="protein sequence ID" value="AZK47906.1"/>
    <property type="molecule type" value="Genomic_DNA"/>
</dbReference>
<dbReference type="PROSITE" id="PS00041">
    <property type="entry name" value="HTH_ARAC_FAMILY_1"/>
    <property type="match status" value="1"/>
</dbReference>
<dbReference type="PROSITE" id="PS01124">
    <property type="entry name" value="HTH_ARAC_FAMILY_2"/>
    <property type="match status" value="1"/>
</dbReference>
<dbReference type="Pfam" id="PF12833">
    <property type="entry name" value="HTH_18"/>
    <property type="match status" value="1"/>
</dbReference>
<dbReference type="AlphaFoldDB" id="A0A3S8RY93"/>
<gene>
    <name evidence="11" type="ORF">EIM92_18475</name>
</gene>
<dbReference type="GO" id="GO:0030288">
    <property type="term" value="C:outer membrane-bounded periplasmic space"/>
    <property type="evidence" value="ECO:0007669"/>
    <property type="project" value="TreeGrafter"/>
</dbReference>
<sequence length="415" mass="47700">MFRGVNILLSDHSYTSHPFSAGDERNVKKELSEIKQYMEEHFHEPLSIAQLAEMANISPKYFGDLFKKNFGKSAMKYLSELRINQAKRYLLSSGEQLRLREIALMVGYSDEFYFSRKFKKEVGLSPTDYIKQAKQRVAACSPEIAGLLLALDIIPVAAPLDPKWTAYYYNDYRMEITDHLQLMDPYSPRSFEANLEKLSALRPDTIIGSEQLGRIEQNKLTSIATTFFVPTEHYGWRDQLRLLARFLELEERAERWIEDYEQKVQAARREVNKALGNDKIMVLRIYGGHIHTYWNRGIGDVLYEDLNLKPAWPLCSSVNTELTLEQLAAINPDRLLVVVCAETVSRTYWLSLQHSKEWKQLQAVKNGQVHPIPSDPWFEYSAVAISRMLDEALLMLTGKCPKALQDTVHGATKGI</sequence>
<dbReference type="InterPro" id="IPR018062">
    <property type="entry name" value="HTH_AraC-typ_CS"/>
</dbReference>
<accession>A0A3S8RY93</accession>
<dbReference type="GO" id="GO:0003700">
    <property type="term" value="F:DNA-binding transcription factor activity"/>
    <property type="evidence" value="ECO:0007669"/>
    <property type="project" value="InterPro"/>
</dbReference>
<dbReference type="GO" id="GO:1901678">
    <property type="term" value="P:iron coordination entity transport"/>
    <property type="evidence" value="ECO:0007669"/>
    <property type="project" value="UniProtKB-ARBA"/>
</dbReference>
<dbReference type="SUPFAM" id="SSF53807">
    <property type="entry name" value="Helical backbone' metal receptor"/>
    <property type="match status" value="1"/>
</dbReference>
<keyword evidence="6" id="KW-0238">DNA-binding</keyword>
<evidence type="ECO:0000259" key="10">
    <source>
        <dbReference type="PROSITE" id="PS50983"/>
    </source>
</evidence>
<dbReference type="SMART" id="SM00342">
    <property type="entry name" value="HTH_ARAC"/>
    <property type="match status" value="1"/>
</dbReference>
<dbReference type="OrthoDB" id="2461801at2"/>
<name>A0A3S8RY93_9BACL</name>
<feature type="coiled-coil region" evidence="8">
    <location>
        <begin position="250"/>
        <end position="277"/>
    </location>
</feature>
<dbReference type="GO" id="GO:0043565">
    <property type="term" value="F:sequence-specific DNA binding"/>
    <property type="evidence" value="ECO:0007669"/>
    <property type="project" value="InterPro"/>
</dbReference>
<keyword evidence="8" id="KW-0175">Coiled coil</keyword>
<reference evidence="11 12" key="1">
    <citation type="submission" date="2018-11" db="EMBL/GenBank/DDBJ databases">
        <title>Genome sequencing of Paenibacillus lentus DSM25539(T).</title>
        <authorList>
            <person name="Kook J.-K."/>
            <person name="Park S.-N."/>
            <person name="Lim Y.K."/>
        </authorList>
    </citation>
    <scope>NUCLEOTIDE SEQUENCE [LARGE SCALE GENOMIC DNA]</scope>
    <source>
        <strain evidence="11 12">DSM 25539</strain>
    </source>
</reference>
<protein>
    <submittedName>
        <fullName evidence="11">AraC family transcriptional regulator</fullName>
    </submittedName>
</protein>
<dbReference type="Gene3D" id="3.40.50.1980">
    <property type="entry name" value="Nitrogenase molybdenum iron protein domain"/>
    <property type="match status" value="2"/>
</dbReference>